<evidence type="ECO:0000313" key="7">
    <source>
        <dbReference type="EMBL" id="CBW25340.1"/>
    </source>
</evidence>
<evidence type="ECO:0000256" key="2">
    <source>
        <dbReference type="ARBA" id="ARBA00022670"/>
    </source>
</evidence>
<dbReference type="PANTHER" id="PTHR11757:SF19">
    <property type="entry name" value="PROLYL ENDOPEPTIDASE-LIKE"/>
    <property type="match status" value="1"/>
</dbReference>
<dbReference type="GO" id="GO:0006508">
    <property type="term" value="P:proteolysis"/>
    <property type="evidence" value="ECO:0007669"/>
    <property type="project" value="UniProtKB-KW"/>
</dbReference>
<dbReference type="InterPro" id="IPR023302">
    <property type="entry name" value="Pept_S9A_N"/>
</dbReference>
<proteinExistence type="inferred from homology"/>
<organism evidence="7 8">
    <name type="scientific">Halobacteriovorax marinus (strain ATCC BAA-682 / DSM 15412 / SJ)</name>
    <name type="common">Bacteriovorax marinus</name>
    <dbReference type="NCBI Taxonomy" id="862908"/>
    <lineage>
        <taxon>Bacteria</taxon>
        <taxon>Pseudomonadati</taxon>
        <taxon>Bdellovibrionota</taxon>
        <taxon>Bacteriovoracia</taxon>
        <taxon>Bacteriovoracales</taxon>
        <taxon>Halobacteriovoraceae</taxon>
        <taxon>Halobacteriovorax</taxon>
    </lineage>
</organism>
<dbReference type="PRINTS" id="PR00862">
    <property type="entry name" value="PROLIGOPTASE"/>
</dbReference>
<dbReference type="RefSeq" id="WP_014243128.1">
    <property type="nucleotide sequence ID" value="NC_016620.1"/>
</dbReference>
<evidence type="ECO:0000259" key="5">
    <source>
        <dbReference type="Pfam" id="PF00326"/>
    </source>
</evidence>
<protein>
    <submittedName>
        <fullName evidence="7">Oligopeptidase B</fullName>
    </submittedName>
</protein>
<keyword evidence="3" id="KW-0378">Hydrolase</keyword>
<dbReference type="MEROPS" id="S09.010"/>
<dbReference type="Gene3D" id="2.130.10.120">
    <property type="entry name" value="Prolyl oligopeptidase, N-terminal domain"/>
    <property type="match status" value="1"/>
</dbReference>
<keyword evidence="4" id="KW-0720">Serine protease</keyword>
<sequence length="673" mass="77671">MTKKINHELTSHGETRVDEYYWMRNLESDGDVRQFLNSNNDQLSTFLSDTSTLQEELYKEMRGRKKEVDETVPAKDGEYFYYNRYIAGGEYPIYCRKLGINGKEEILLDGNKLAEGKEYLDIGAYSISPNNKLMAYTIDEEGDEVYKLYIKDLEKDSLYDEVIDNVYSSICWFNDSEHLCYNVLNDKLRPYEVRLHKLTTTPSEDTILYTEESGEYFVHCSKSNDKEFIFFISAGSISSEYSYISANAPKAAVSLVSKRAENYEYDVDHYNGEFFILTNDEHQNFRLVKCPVDKCSKDNWEEVIAGSDEQYLLNYESFKDFAVLTLRENGLKKFQVIHHDSGKVDSIDFPQKAYSVSEDDNFEYDTSKFRMSYSALNTPWSVIEYDIHTKNIETLKVQEIPNFKSEDYIVERLSISVRDKSEVPVSVIRRKGVELDGKSPLFVYGYGSYGYSIEPGFRDDYLSLIERGFNFAIIHPRGSSTLGRPWYEDGKFLKKKNTFFDFVDCTESLCQLGYSSRGNVFAMGGSAGGLLMGAITNLAPDLYKTIVAQVPFVDVLTTMLDKDLPLTELEYKEWGNPEDREYYDYIKSYSPYDNLAEVHYPNILATAGLNDPRVTYWEPAKWVERIRDRNIGNSEVHFYTNMDAGHGGASGRFEYLKEEAMVFAFVLKTFNLV</sequence>
<dbReference type="PATRIC" id="fig|862908.3.peg.406"/>
<dbReference type="EMBL" id="FQ312005">
    <property type="protein sequence ID" value="CBW25340.1"/>
    <property type="molecule type" value="Genomic_DNA"/>
</dbReference>
<reference evidence="8" key="1">
    <citation type="journal article" date="2013" name="ISME J.">
        <title>A small predatory core genome in the divergent marine Bacteriovorax marinus SJ and the terrestrial Bdellovibrio bacteriovorus.</title>
        <authorList>
            <person name="Crossman L.C."/>
            <person name="Chen H."/>
            <person name="Cerdeno-Tarraga A.M."/>
            <person name="Brooks K."/>
            <person name="Quail M.A."/>
            <person name="Pineiro S.A."/>
            <person name="Hobley L."/>
            <person name="Sockett R.E."/>
            <person name="Bentley S.D."/>
            <person name="Parkhill J."/>
            <person name="Williams H.N."/>
            <person name="Stine O.C."/>
        </authorList>
    </citation>
    <scope>NUCLEOTIDE SEQUENCE [LARGE SCALE GENOMIC DNA]</scope>
    <source>
        <strain evidence="8">ATCC BAA-682 / DSM 15412 / SJ</strain>
    </source>
</reference>
<dbReference type="Pfam" id="PF00326">
    <property type="entry name" value="Peptidase_S9"/>
    <property type="match status" value="1"/>
</dbReference>
<name>E1X400_HALMS</name>
<dbReference type="GO" id="GO:0004252">
    <property type="term" value="F:serine-type endopeptidase activity"/>
    <property type="evidence" value="ECO:0007669"/>
    <property type="project" value="InterPro"/>
</dbReference>
<evidence type="ECO:0000256" key="1">
    <source>
        <dbReference type="ARBA" id="ARBA00005228"/>
    </source>
</evidence>
<dbReference type="Proteomes" id="UP000008963">
    <property type="component" value="Chromosome"/>
</dbReference>
<dbReference type="Pfam" id="PF02897">
    <property type="entry name" value="Peptidase_S9_N"/>
    <property type="match status" value="1"/>
</dbReference>
<dbReference type="AlphaFoldDB" id="E1X400"/>
<dbReference type="STRING" id="862908.BMS_0423"/>
<dbReference type="KEGG" id="bmx:BMS_0423"/>
<feature type="domain" description="Peptidase S9 prolyl oligopeptidase catalytic" evidence="5">
    <location>
        <begin position="463"/>
        <end position="671"/>
    </location>
</feature>
<keyword evidence="2" id="KW-0645">Protease</keyword>
<dbReference type="InterPro" id="IPR002470">
    <property type="entry name" value="Peptidase_S9A"/>
</dbReference>
<gene>
    <name evidence="7" type="primary">ptrB</name>
    <name evidence="7" type="ordered locus">BMS_0423</name>
</gene>
<evidence type="ECO:0000313" key="8">
    <source>
        <dbReference type="Proteomes" id="UP000008963"/>
    </source>
</evidence>
<dbReference type="InterPro" id="IPR051543">
    <property type="entry name" value="Serine_Peptidase_S9A"/>
</dbReference>
<evidence type="ECO:0000259" key="6">
    <source>
        <dbReference type="Pfam" id="PF02897"/>
    </source>
</evidence>
<dbReference type="SUPFAM" id="SSF50993">
    <property type="entry name" value="Peptidase/esterase 'gauge' domain"/>
    <property type="match status" value="1"/>
</dbReference>
<dbReference type="SUPFAM" id="SSF53474">
    <property type="entry name" value="alpha/beta-Hydrolases"/>
    <property type="match status" value="1"/>
</dbReference>
<dbReference type="InterPro" id="IPR001375">
    <property type="entry name" value="Peptidase_S9_cat"/>
</dbReference>
<dbReference type="OrthoDB" id="5287285at2"/>
<accession>E1X400</accession>
<dbReference type="HOGENOM" id="CLU_011290_0_1_7"/>
<comment type="similarity">
    <text evidence="1">Belongs to the peptidase S9A family.</text>
</comment>
<dbReference type="eggNOG" id="COG1770">
    <property type="taxonomic scope" value="Bacteria"/>
</dbReference>
<keyword evidence="8" id="KW-1185">Reference proteome</keyword>
<dbReference type="Gene3D" id="3.40.50.1820">
    <property type="entry name" value="alpha/beta hydrolase"/>
    <property type="match status" value="1"/>
</dbReference>
<dbReference type="InterPro" id="IPR029058">
    <property type="entry name" value="AB_hydrolase_fold"/>
</dbReference>
<feature type="domain" description="Peptidase S9A N-terminal" evidence="6">
    <location>
        <begin position="4"/>
        <end position="397"/>
    </location>
</feature>
<dbReference type="PANTHER" id="PTHR11757">
    <property type="entry name" value="PROTEASE FAMILY S9A OLIGOPEPTIDASE"/>
    <property type="match status" value="1"/>
</dbReference>
<evidence type="ECO:0000256" key="4">
    <source>
        <dbReference type="ARBA" id="ARBA00022825"/>
    </source>
</evidence>
<evidence type="ECO:0000256" key="3">
    <source>
        <dbReference type="ARBA" id="ARBA00022801"/>
    </source>
</evidence>